<dbReference type="Gene3D" id="3.60.15.10">
    <property type="entry name" value="Ribonuclease Z/Hydroxyacylglutathione hydrolase-like"/>
    <property type="match status" value="1"/>
</dbReference>
<name>A0A1H6ZHQ0_9GAMM</name>
<gene>
    <name evidence="7" type="ORF">SAMN04244579_04704</name>
</gene>
<dbReference type="SMART" id="SM00849">
    <property type="entry name" value="Lactamase_B"/>
    <property type="match status" value="1"/>
</dbReference>
<keyword evidence="3" id="KW-0378">Hydrolase</keyword>
<evidence type="ECO:0000259" key="6">
    <source>
        <dbReference type="SMART" id="SM00849"/>
    </source>
</evidence>
<protein>
    <submittedName>
        <fullName evidence="7">Metallo-beta-lactamase superfamily protein</fullName>
    </submittedName>
</protein>
<comment type="similarity">
    <text evidence="1">Belongs to the metallo-beta-lactamase superfamily.</text>
</comment>
<evidence type="ECO:0000256" key="3">
    <source>
        <dbReference type="ARBA" id="ARBA00022801"/>
    </source>
</evidence>
<dbReference type="SUPFAM" id="SSF56281">
    <property type="entry name" value="Metallo-hydrolase/oxidoreductase"/>
    <property type="match status" value="1"/>
</dbReference>
<feature type="chain" id="PRO_5011508286" evidence="5">
    <location>
        <begin position="29"/>
        <end position="321"/>
    </location>
</feature>
<dbReference type="InterPro" id="IPR051013">
    <property type="entry name" value="MBL_superfamily_lactonases"/>
</dbReference>
<reference evidence="7 8" key="1">
    <citation type="submission" date="2016-10" db="EMBL/GenBank/DDBJ databases">
        <authorList>
            <person name="de Groot N.N."/>
        </authorList>
    </citation>
    <scope>NUCLEOTIDE SEQUENCE [LARGE SCALE GENOMIC DNA]</scope>
    <source>
        <strain evidence="7 8">DSM 1041</strain>
    </source>
</reference>
<dbReference type="STRING" id="170623.SAMN04244579_04704"/>
<evidence type="ECO:0000256" key="2">
    <source>
        <dbReference type="ARBA" id="ARBA00022723"/>
    </source>
</evidence>
<feature type="signal peptide" evidence="5">
    <location>
        <begin position="1"/>
        <end position="28"/>
    </location>
</feature>
<evidence type="ECO:0000313" key="8">
    <source>
        <dbReference type="Proteomes" id="UP000199005"/>
    </source>
</evidence>
<dbReference type="AlphaFoldDB" id="A0A1H6ZHQ0"/>
<keyword evidence="5" id="KW-0732">Signal</keyword>
<dbReference type="InterPro" id="IPR036866">
    <property type="entry name" value="RibonucZ/Hydroxyglut_hydro"/>
</dbReference>
<sequence length="321" mass="33781">MLVPRSLHLAAPFVIAAVLCTSAATAVAAEPSQTPADAGFQRMKLGEFTIIALADGEFPLPTDQLLNENQPGQVERLLRHAGLPTAVPTAINAFLIDTGARQVLVDAGSGALLGPGLGKLQENLRAAGYAPEQIDEVLLTHLHPDHFGGLSADGRMRFANAVIRIDRREADFWLDKSNASGVDDSVKGSFDGAPASLQPYLAAGRLETFQPGATLEPGITAVDLSGHTAGHTAYRVESHGQTLLLWGDIVHVAAVQLPAPKVTIHFDSTPTAAQSTREKVYAEAARQGYWVAAAHIAFPGIGHVEADGKGYSWKPAGEVGN</sequence>
<dbReference type="PANTHER" id="PTHR42978:SF6">
    <property type="entry name" value="QUORUM-QUENCHING LACTONASE YTNP-RELATED"/>
    <property type="match status" value="1"/>
</dbReference>
<dbReference type="PANTHER" id="PTHR42978">
    <property type="entry name" value="QUORUM-QUENCHING LACTONASE YTNP-RELATED-RELATED"/>
    <property type="match status" value="1"/>
</dbReference>
<dbReference type="GO" id="GO:0016787">
    <property type="term" value="F:hydrolase activity"/>
    <property type="evidence" value="ECO:0007669"/>
    <property type="project" value="UniProtKB-KW"/>
</dbReference>
<proteinExistence type="inferred from homology"/>
<evidence type="ECO:0000256" key="4">
    <source>
        <dbReference type="ARBA" id="ARBA00022833"/>
    </source>
</evidence>
<keyword evidence="4" id="KW-0862">Zinc</keyword>
<keyword evidence="2" id="KW-0479">Metal-binding</keyword>
<dbReference type="CDD" id="cd07720">
    <property type="entry name" value="OPHC2-like_MBL-fold"/>
    <property type="match status" value="1"/>
</dbReference>
<dbReference type="EMBL" id="FNYO01000150">
    <property type="protein sequence ID" value="SEJ52949.1"/>
    <property type="molecule type" value="Genomic_DNA"/>
</dbReference>
<dbReference type="RefSeq" id="WP_175559874.1">
    <property type="nucleotide sequence ID" value="NZ_FNYO01000150.1"/>
</dbReference>
<dbReference type="Proteomes" id="UP000199005">
    <property type="component" value="Unassembled WGS sequence"/>
</dbReference>
<dbReference type="Pfam" id="PF00753">
    <property type="entry name" value="Lactamase_B"/>
    <property type="match status" value="1"/>
</dbReference>
<evidence type="ECO:0000256" key="5">
    <source>
        <dbReference type="SAM" id="SignalP"/>
    </source>
</evidence>
<evidence type="ECO:0000256" key="1">
    <source>
        <dbReference type="ARBA" id="ARBA00007749"/>
    </source>
</evidence>
<accession>A0A1H6ZHQ0</accession>
<feature type="domain" description="Metallo-beta-lactamase" evidence="6">
    <location>
        <begin position="90"/>
        <end position="295"/>
    </location>
</feature>
<organism evidence="7 8">
    <name type="scientific">Azotobacter beijerinckii</name>
    <dbReference type="NCBI Taxonomy" id="170623"/>
    <lineage>
        <taxon>Bacteria</taxon>
        <taxon>Pseudomonadati</taxon>
        <taxon>Pseudomonadota</taxon>
        <taxon>Gammaproteobacteria</taxon>
        <taxon>Pseudomonadales</taxon>
        <taxon>Pseudomonadaceae</taxon>
        <taxon>Azotobacter</taxon>
    </lineage>
</organism>
<dbReference type="InterPro" id="IPR001279">
    <property type="entry name" value="Metallo-B-lactamas"/>
</dbReference>
<evidence type="ECO:0000313" key="7">
    <source>
        <dbReference type="EMBL" id="SEJ52949.1"/>
    </source>
</evidence>
<dbReference type="GO" id="GO:0046872">
    <property type="term" value="F:metal ion binding"/>
    <property type="evidence" value="ECO:0007669"/>
    <property type="project" value="UniProtKB-KW"/>
</dbReference>